<evidence type="ECO:0000256" key="1">
    <source>
        <dbReference type="SAM" id="SignalP"/>
    </source>
</evidence>
<dbReference type="InterPro" id="IPR023296">
    <property type="entry name" value="Glyco_hydro_beta-prop_sf"/>
</dbReference>
<dbReference type="Gene3D" id="2.115.10.20">
    <property type="entry name" value="Glycosyl hydrolase domain, family 43"/>
    <property type="match status" value="1"/>
</dbReference>
<dbReference type="EMBL" id="KZ819188">
    <property type="protein sequence ID" value="PWZ02443.1"/>
    <property type="molecule type" value="Genomic_DNA"/>
</dbReference>
<feature type="chain" id="PRO_5016375402" evidence="1">
    <location>
        <begin position="26"/>
        <end position="357"/>
    </location>
</feature>
<dbReference type="InterPro" id="IPR050727">
    <property type="entry name" value="GH43_arabinanases"/>
</dbReference>
<feature type="signal peptide" evidence="1">
    <location>
        <begin position="1"/>
        <end position="25"/>
    </location>
</feature>
<keyword evidence="3" id="KW-1185">Reference proteome</keyword>
<dbReference type="InParanoid" id="A0A317XX89"/>
<dbReference type="AlphaFoldDB" id="A0A317XX89"/>
<dbReference type="PANTHER" id="PTHR43301:SF3">
    <property type="entry name" value="ARABINAN ENDO-1,5-ALPHA-L-ARABINOSIDASE A-RELATED"/>
    <property type="match status" value="1"/>
</dbReference>
<dbReference type="Proteomes" id="UP000246740">
    <property type="component" value="Unassembled WGS sequence"/>
</dbReference>
<dbReference type="STRING" id="1882483.A0A317XX89"/>
<evidence type="ECO:0000313" key="3">
    <source>
        <dbReference type="Proteomes" id="UP000246740"/>
    </source>
</evidence>
<name>A0A317XX89_9BASI</name>
<organism evidence="2 3">
    <name type="scientific">Testicularia cyperi</name>
    <dbReference type="NCBI Taxonomy" id="1882483"/>
    <lineage>
        <taxon>Eukaryota</taxon>
        <taxon>Fungi</taxon>
        <taxon>Dikarya</taxon>
        <taxon>Basidiomycota</taxon>
        <taxon>Ustilaginomycotina</taxon>
        <taxon>Ustilaginomycetes</taxon>
        <taxon>Ustilaginales</taxon>
        <taxon>Anthracoideaceae</taxon>
        <taxon>Testicularia</taxon>
    </lineage>
</organism>
<dbReference type="CDD" id="cd08983">
    <property type="entry name" value="GH43_Bt3655-like"/>
    <property type="match status" value="1"/>
</dbReference>
<protein>
    <submittedName>
        <fullName evidence="2">Putative arabinase</fullName>
    </submittedName>
</protein>
<sequence length="357" mass="38966">MLINIKSSLVATSLALLAFTSSALGSPVPAESQDLAERATPKYAGYGFYYFLGNAEGQEQIYAAVSKGNDPTSWDLLNKGNPILVSNVGTKGVRDPYLIRSPDGTKYFLIATDLHVGSGTSFEDGARRGSNSIVIWQSSDLKNWSSPILSKVIDNYSGEAWAPEGFYNSKTGKYDIFFAGNVFNNTADPHHDAAFYHRIFKSSTYDFKTFDAAQVYIDRKGDGVIDMDFLHGADGRYYRFVKNEVPTSDPHPLTIYQEVSSDGTADGKWSVVAGNIGSGQIGVAEGPTSFVDNVDPTKSWLWVDEYNNRGYVPLVSTPNNPQWTLVNNGAGGPSNKARHGSIVPLTQTEWNALRAQI</sequence>
<dbReference type="OrthoDB" id="19657at2759"/>
<evidence type="ECO:0000313" key="2">
    <source>
        <dbReference type="EMBL" id="PWZ02443.1"/>
    </source>
</evidence>
<proteinExistence type="predicted"/>
<dbReference type="SUPFAM" id="SSF75005">
    <property type="entry name" value="Arabinanase/levansucrase/invertase"/>
    <property type="match status" value="1"/>
</dbReference>
<accession>A0A317XX89</accession>
<dbReference type="PANTHER" id="PTHR43301">
    <property type="entry name" value="ARABINAN ENDO-1,5-ALPHA-L-ARABINOSIDASE"/>
    <property type="match status" value="1"/>
</dbReference>
<reference evidence="2 3" key="1">
    <citation type="journal article" date="2018" name="Mol. Biol. Evol.">
        <title>Broad Genomic Sampling Reveals a Smut Pathogenic Ancestry of the Fungal Clade Ustilaginomycotina.</title>
        <authorList>
            <person name="Kijpornyongpan T."/>
            <person name="Mondo S.J."/>
            <person name="Barry K."/>
            <person name="Sandor L."/>
            <person name="Lee J."/>
            <person name="Lipzen A."/>
            <person name="Pangilinan J."/>
            <person name="LaButti K."/>
            <person name="Hainaut M."/>
            <person name="Henrissat B."/>
            <person name="Grigoriev I.V."/>
            <person name="Spatafora J.W."/>
            <person name="Aime M.C."/>
        </authorList>
    </citation>
    <scope>NUCLEOTIDE SEQUENCE [LARGE SCALE GENOMIC DNA]</scope>
    <source>
        <strain evidence="2 3">MCA 3645</strain>
    </source>
</reference>
<gene>
    <name evidence="2" type="ORF">BCV70DRAFT_203419</name>
</gene>
<keyword evidence="1" id="KW-0732">Signal</keyword>